<dbReference type="Pfam" id="PF02355">
    <property type="entry name" value="SecD_SecF_C"/>
    <property type="match status" value="1"/>
</dbReference>
<accession>A0ABN6FTQ9</accession>
<dbReference type="Gene3D" id="1.20.1640.10">
    <property type="entry name" value="Multidrug efflux transporter AcrB transmembrane domain"/>
    <property type="match status" value="1"/>
</dbReference>
<dbReference type="PANTHER" id="PTHR30081">
    <property type="entry name" value="PROTEIN-EXPORT MEMBRANE PROTEIN SEC"/>
    <property type="match status" value="1"/>
</dbReference>
<gene>
    <name evidence="9 14" type="primary">secD</name>
    <name evidence="14" type="ORF">LYSCAS_20620</name>
</gene>
<dbReference type="Proteomes" id="UP000681317">
    <property type="component" value="Chromosome"/>
</dbReference>
<evidence type="ECO:0000259" key="10">
    <source>
        <dbReference type="Pfam" id="PF02355"/>
    </source>
</evidence>
<evidence type="ECO:0000256" key="4">
    <source>
        <dbReference type="ARBA" id="ARBA00022692"/>
    </source>
</evidence>
<evidence type="ECO:0000259" key="11">
    <source>
        <dbReference type="Pfam" id="PF13721"/>
    </source>
</evidence>
<evidence type="ECO:0000256" key="1">
    <source>
        <dbReference type="ARBA" id="ARBA00004651"/>
    </source>
</evidence>
<dbReference type="EMBL" id="AP024545">
    <property type="protein sequence ID" value="BCT93038.1"/>
    <property type="molecule type" value="Genomic_DNA"/>
</dbReference>
<dbReference type="Gene3D" id="3.30.70.3400">
    <property type="match status" value="2"/>
</dbReference>
<comment type="caution">
    <text evidence="9">Lacks conserved residue(s) required for the propagation of feature annotation.</text>
</comment>
<keyword evidence="2 9" id="KW-0813">Transport</keyword>
<keyword evidence="6 9" id="KW-1133">Transmembrane helix</keyword>
<feature type="transmembrane region" description="Helical" evidence="9">
    <location>
        <begin position="460"/>
        <end position="476"/>
    </location>
</feature>
<dbReference type="InterPro" id="IPR022646">
    <property type="entry name" value="SecD/SecF_CS"/>
</dbReference>
<comment type="function">
    <text evidence="9">Part of the Sec protein translocase complex. Interacts with the SecYEG preprotein conducting channel. SecDF uses the proton motive force (PMF) to complete protein translocation after the ATP-dependent function of SecA.</text>
</comment>
<dbReference type="Pfam" id="PF21760">
    <property type="entry name" value="SecD_1st"/>
    <property type="match status" value="1"/>
</dbReference>
<evidence type="ECO:0000313" key="15">
    <source>
        <dbReference type="Proteomes" id="UP000681317"/>
    </source>
</evidence>
<dbReference type="InterPro" id="IPR022813">
    <property type="entry name" value="SecD/SecF_arch_bac"/>
</dbReference>
<evidence type="ECO:0000256" key="6">
    <source>
        <dbReference type="ARBA" id="ARBA00022989"/>
    </source>
</evidence>
<dbReference type="Pfam" id="PF13721">
    <property type="entry name" value="SecD-TM1"/>
    <property type="match status" value="1"/>
</dbReference>
<feature type="domain" description="Protein translocase subunit SecDF P1" evidence="12">
    <location>
        <begin position="228"/>
        <end position="285"/>
    </location>
</feature>
<feature type="domain" description="SecDF P1 head subdomain" evidence="13">
    <location>
        <begin position="308"/>
        <end position="435"/>
    </location>
</feature>
<feature type="transmembrane region" description="Helical" evidence="9">
    <location>
        <begin position="583"/>
        <end position="610"/>
    </location>
</feature>
<comment type="subcellular location">
    <subcellularLocation>
        <location evidence="1 9">Cell membrane</location>
        <topology evidence="1 9">Multi-pass membrane protein</topology>
    </subcellularLocation>
</comment>
<evidence type="ECO:0000259" key="13">
    <source>
        <dbReference type="Pfam" id="PF22599"/>
    </source>
</evidence>
<dbReference type="PANTHER" id="PTHR30081:SF1">
    <property type="entry name" value="PROTEIN TRANSLOCASE SUBUNIT SECD"/>
    <property type="match status" value="1"/>
</dbReference>
<comment type="similarity">
    <text evidence="9">Belongs to the SecD/SecF family. SecD subfamily.</text>
</comment>
<dbReference type="Pfam" id="PF07549">
    <property type="entry name" value="Sec_GG"/>
    <property type="match status" value="1"/>
</dbReference>
<protein>
    <recommendedName>
        <fullName evidence="9">Protein translocase subunit SecD</fullName>
    </recommendedName>
</protein>
<evidence type="ECO:0000256" key="5">
    <source>
        <dbReference type="ARBA" id="ARBA00022927"/>
    </source>
</evidence>
<dbReference type="HAMAP" id="MF_01463_B">
    <property type="entry name" value="SecD_B"/>
    <property type="match status" value="1"/>
</dbReference>
<organism evidence="14 15">
    <name type="scientific">Noviluteimonas caseinilytica</name>
    <dbReference type="NCBI Taxonomy" id="2675101"/>
    <lineage>
        <taxon>Bacteria</taxon>
        <taxon>Pseudomonadati</taxon>
        <taxon>Pseudomonadota</taxon>
        <taxon>Gammaproteobacteria</taxon>
        <taxon>Lysobacterales</taxon>
        <taxon>Lysobacteraceae</taxon>
        <taxon>Noviluteimonas</taxon>
    </lineage>
</organism>
<dbReference type="Pfam" id="PF22599">
    <property type="entry name" value="SecDF_P1_head"/>
    <property type="match status" value="1"/>
</dbReference>
<evidence type="ECO:0000256" key="3">
    <source>
        <dbReference type="ARBA" id="ARBA00022475"/>
    </source>
</evidence>
<feature type="transmembrane region" description="Helical" evidence="9">
    <location>
        <begin position="558"/>
        <end position="577"/>
    </location>
</feature>
<dbReference type="InterPro" id="IPR005791">
    <property type="entry name" value="SecD"/>
</dbReference>
<feature type="domain" description="SecD export protein N-terminal TM" evidence="11">
    <location>
        <begin position="3"/>
        <end position="105"/>
    </location>
</feature>
<evidence type="ECO:0000256" key="7">
    <source>
        <dbReference type="ARBA" id="ARBA00023010"/>
    </source>
</evidence>
<feature type="transmembrane region" description="Helical" evidence="9">
    <location>
        <begin position="483"/>
        <end position="503"/>
    </location>
</feature>
<keyword evidence="8 9" id="KW-0472">Membrane</keyword>
<keyword evidence="4 9" id="KW-0812">Transmembrane</keyword>
<dbReference type="InterPro" id="IPR027398">
    <property type="entry name" value="SecD-TM"/>
</dbReference>
<evidence type="ECO:0000256" key="2">
    <source>
        <dbReference type="ARBA" id="ARBA00022448"/>
    </source>
</evidence>
<dbReference type="InterPro" id="IPR055344">
    <property type="entry name" value="SecD_SecF_C_bact"/>
</dbReference>
<feature type="transmembrane region" description="Helical" evidence="9">
    <location>
        <begin position="509"/>
        <end position="529"/>
    </location>
</feature>
<evidence type="ECO:0000256" key="8">
    <source>
        <dbReference type="ARBA" id="ARBA00023136"/>
    </source>
</evidence>
<evidence type="ECO:0000256" key="9">
    <source>
        <dbReference type="HAMAP-Rule" id="MF_01463"/>
    </source>
</evidence>
<reference evidence="14 15" key="1">
    <citation type="submission" date="2021-03" db="EMBL/GenBank/DDBJ databases">
        <title>Complete Genome Sequences of Two Lysobacter Strains Isolated from Sea Water (Lysobacter caseinilyticus) and Soil (Lysobacter helvus) in South Korea.</title>
        <authorList>
            <person name="Watanabe Y."/>
            <person name="Arakawa K."/>
        </authorList>
    </citation>
    <scope>NUCLEOTIDE SEQUENCE [LARGE SCALE GENOMIC DNA]</scope>
    <source>
        <strain evidence="14 15">KVB24</strain>
    </source>
</reference>
<comment type="subunit">
    <text evidence="9">Forms a complex with SecF. Part of the essential Sec protein translocation apparatus which comprises SecA, SecYEG and auxiliary proteins SecDF-YajC and YidC.</text>
</comment>
<keyword evidence="3 9" id="KW-1003">Cell membrane</keyword>
<dbReference type="InterPro" id="IPR054384">
    <property type="entry name" value="SecDF_P1_head"/>
</dbReference>
<proteinExistence type="inferred from homology"/>
<keyword evidence="15" id="KW-1185">Reference proteome</keyword>
<evidence type="ECO:0000313" key="14">
    <source>
        <dbReference type="EMBL" id="BCT93038.1"/>
    </source>
</evidence>
<dbReference type="RefSeq" id="WP_213433984.1">
    <property type="nucleotide sequence ID" value="NZ_AP024545.1"/>
</dbReference>
<dbReference type="NCBIfam" id="TIGR00916">
    <property type="entry name" value="2A0604s01"/>
    <property type="match status" value="1"/>
</dbReference>
<dbReference type="InterPro" id="IPR048634">
    <property type="entry name" value="SecD_SecF_C"/>
</dbReference>
<dbReference type="SUPFAM" id="SSF82866">
    <property type="entry name" value="Multidrug efflux transporter AcrB transmembrane domain"/>
    <property type="match status" value="1"/>
</dbReference>
<sequence>MLTFPRWKYFAILLVLILSTLYALPNAYPLDPSVQVTAARAGGVAIDKALRDRVAAELTKAHITADSVAIESKDNLLVRLPDPNVQTRAADMLRPLLGGDYVVALSLAPTAPKWLDWFGAKPMPRGLDLQGGVHFAMEVDQKAAIDKRMDAFQEDIRATFREKRILYSSVSRTGPATIGITLKEGADNDKAQNELRRMFPTYQVGGEATRLAITVPDAGLRQLATEAIEQNLTTLRNRVNNLGVAEPVIQRQGTDRVVIQLPGLQDTAEAKRQIGATATLEFRAVVGDEAQAAAALADNRVPPDARIYYDQFHRPLLLSKRLLVSGDQLVNAVPGIDAQRGVPNVSITLDSTGGQRMLDHTIDNVGNRLGIVYVERIPETKIVDGKEVHSSRIDERVISSSTIQGVFGKDFQTTGLSREEAQSLAKQLKAGALAAPMSFVEERVVGPSLGAENVKRGTTAVLYSFLFALGFFLLYYRMFGLITCLSLLLNLLMVIAVMSLPFIGATMSLPGFAGLALTVGMSVDANVLINERIREELRAGMPPQAAIATGYDRASGTIFDSNMTALLAGLALLLFGTGPLKGFALTMIIGILTSVFTAVTVSRAMATLVYGGRRKPKSIAI</sequence>
<keyword evidence="5 9" id="KW-0653">Protein transport</keyword>
<dbReference type="NCBIfam" id="TIGR01129">
    <property type="entry name" value="secD"/>
    <property type="match status" value="1"/>
</dbReference>
<feature type="domain" description="Protein export membrane protein SecD/SecF C-terminal" evidence="10">
    <location>
        <begin position="438"/>
        <end position="607"/>
    </location>
</feature>
<name>A0ABN6FTQ9_9GAMM</name>
<dbReference type="InterPro" id="IPR048631">
    <property type="entry name" value="SecD_1st"/>
</dbReference>
<dbReference type="Gene3D" id="3.30.1360.200">
    <property type="match status" value="1"/>
</dbReference>
<evidence type="ECO:0000259" key="12">
    <source>
        <dbReference type="Pfam" id="PF21760"/>
    </source>
</evidence>
<keyword evidence="7 9" id="KW-0811">Translocation</keyword>